<feature type="region of interest" description="Disordered" evidence="1">
    <location>
        <begin position="33"/>
        <end position="129"/>
    </location>
</feature>
<evidence type="ECO:0000313" key="3">
    <source>
        <dbReference type="EMBL" id="NMF01329.1"/>
    </source>
</evidence>
<proteinExistence type="predicted"/>
<dbReference type="EMBL" id="JABAGO010000080">
    <property type="protein sequence ID" value="NMF01329.1"/>
    <property type="molecule type" value="Genomic_DNA"/>
</dbReference>
<feature type="compositionally biased region" description="Basic and acidic residues" evidence="1">
    <location>
        <begin position="89"/>
        <end position="102"/>
    </location>
</feature>
<comment type="caution">
    <text evidence="3">The sequence shown here is derived from an EMBL/GenBank/DDBJ whole genome shotgun (WGS) entry which is preliminary data.</text>
</comment>
<sequence>MAKYVVTKWLIGLSSVAAFTGFIGLSKQTDIIQSSSPSQISSVAPEAYKQEEAGETYVVKKSKRAHKDDDYKKEKDDHHDHDDDDDEKEERMYKRWKNELSDNKAVLQSEQVSQSGKPKKEISARSRAS</sequence>
<evidence type="ECO:0000313" key="4">
    <source>
        <dbReference type="Proteomes" id="UP000561326"/>
    </source>
</evidence>
<evidence type="ECO:0000256" key="1">
    <source>
        <dbReference type="SAM" id="MobiDB-lite"/>
    </source>
</evidence>
<keyword evidence="2" id="KW-1133">Transmembrane helix</keyword>
<feature type="compositionally biased region" description="Low complexity" evidence="1">
    <location>
        <begin position="33"/>
        <end position="42"/>
    </location>
</feature>
<feature type="transmembrane region" description="Helical" evidence="2">
    <location>
        <begin position="6"/>
        <end position="25"/>
    </location>
</feature>
<protein>
    <submittedName>
        <fullName evidence="3">Uncharacterized protein</fullName>
    </submittedName>
</protein>
<keyword evidence="2" id="KW-0812">Transmembrane</keyword>
<evidence type="ECO:0000256" key="2">
    <source>
        <dbReference type="SAM" id="Phobius"/>
    </source>
</evidence>
<dbReference type="Proteomes" id="UP000561326">
    <property type="component" value="Unassembled WGS sequence"/>
</dbReference>
<reference evidence="3 4" key="1">
    <citation type="submission" date="2020-04" db="EMBL/GenBank/DDBJ databases">
        <authorList>
            <person name="Hitch T.C.A."/>
            <person name="Wylensek D."/>
            <person name="Clavel T."/>
        </authorList>
    </citation>
    <scope>NUCLEOTIDE SEQUENCE [LARGE SCALE GENOMIC DNA]</scope>
    <source>
        <strain evidence="3 4">WB01_D5_05</strain>
    </source>
</reference>
<organism evidence="3 4">
    <name type="scientific">Aneurinibacillus aneurinilyticus</name>
    <name type="common">Bacillus aneurinolyticus</name>
    <dbReference type="NCBI Taxonomy" id="1391"/>
    <lineage>
        <taxon>Bacteria</taxon>
        <taxon>Bacillati</taxon>
        <taxon>Bacillota</taxon>
        <taxon>Bacilli</taxon>
        <taxon>Bacillales</taxon>
        <taxon>Paenibacillaceae</taxon>
        <taxon>Aneurinibacillus group</taxon>
        <taxon>Aneurinibacillus</taxon>
    </lineage>
</organism>
<accession>A0A848D1K4</accession>
<gene>
    <name evidence="3" type="ORF">HF838_24345</name>
</gene>
<feature type="compositionally biased region" description="Polar residues" evidence="1">
    <location>
        <begin position="106"/>
        <end position="116"/>
    </location>
</feature>
<name>A0A848D1K4_ANEAE</name>
<keyword evidence="2" id="KW-0472">Membrane</keyword>
<dbReference type="AlphaFoldDB" id="A0A848D1K4"/>
<feature type="compositionally biased region" description="Basic and acidic residues" evidence="1">
    <location>
        <begin position="118"/>
        <end position="129"/>
    </location>
</feature>
<feature type="compositionally biased region" description="Basic and acidic residues" evidence="1">
    <location>
        <begin position="66"/>
        <end position="81"/>
    </location>
</feature>
<dbReference type="RefSeq" id="WP_168976689.1">
    <property type="nucleotide sequence ID" value="NZ_JABAGO010000080.1"/>
</dbReference>